<evidence type="ECO:0008006" key="3">
    <source>
        <dbReference type="Google" id="ProtNLM"/>
    </source>
</evidence>
<evidence type="ECO:0000313" key="2">
    <source>
        <dbReference type="Proteomes" id="UP000029443"/>
    </source>
</evidence>
<dbReference type="RefSeq" id="WP_035247707.1">
    <property type="nucleotide sequence ID" value="NZ_ARXU01000006.1"/>
</dbReference>
<protein>
    <recommendedName>
        <fullName evidence="3">Secreted protein</fullName>
    </recommendedName>
</protein>
<dbReference type="EMBL" id="ARXU01000006">
    <property type="protein sequence ID" value="KGD61073.1"/>
    <property type="molecule type" value="Genomic_DNA"/>
</dbReference>
<reference evidence="1 2" key="1">
    <citation type="submission" date="2012-09" db="EMBL/GenBank/DDBJ databases">
        <title>Genome Sequence of alkane-degrading Bacterium Alcanivorax jadensis T9.</title>
        <authorList>
            <person name="Lai Q."/>
            <person name="Shao Z."/>
        </authorList>
    </citation>
    <scope>NUCLEOTIDE SEQUENCE [LARGE SCALE GENOMIC DNA]</scope>
    <source>
        <strain evidence="1 2">T9</strain>
    </source>
</reference>
<comment type="caution">
    <text evidence="1">The sequence shown here is derived from an EMBL/GenBank/DDBJ whole genome shotgun (WGS) entry which is preliminary data.</text>
</comment>
<organism evidence="1 2">
    <name type="scientific">Alcanivorax jadensis T9</name>
    <dbReference type="NCBI Taxonomy" id="1177181"/>
    <lineage>
        <taxon>Bacteria</taxon>
        <taxon>Pseudomonadati</taxon>
        <taxon>Pseudomonadota</taxon>
        <taxon>Gammaproteobacteria</taxon>
        <taxon>Oceanospirillales</taxon>
        <taxon>Alcanivoracaceae</taxon>
        <taxon>Alcanivorax</taxon>
    </lineage>
</organism>
<accession>A0ABR4WCU8</accession>
<sequence length="133" mass="14596">MTGKWRLLLSAVVCLVAIASAFHFLVMERHGVPDSGIRVVEQGNEEGGRDWVIRLYQSDSRHHWQASGSGYDVAIDRLGKDSFALDIAYGSSGDGRHRIRQQVRLHEGPTLVAAFGAGPTEAGDTRVIIDRVK</sequence>
<proteinExistence type="predicted"/>
<gene>
    <name evidence="1" type="ORF">T9A_01933</name>
</gene>
<dbReference type="Proteomes" id="UP000029443">
    <property type="component" value="Unassembled WGS sequence"/>
</dbReference>
<evidence type="ECO:0000313" key="1">
    <source>
        <dbReference type="EMBL" id="KGD61073.1"/>
    </source>
</evidence>
<keyword evidence="2" id="KW-1185">Reference proteome</keyword>
<name>A0ABR4WCU8_9GAMM</name>